<evidence type="ECO:0000256" key="1">
    <source>
        <dbReference type="ARBA" id="ARBA00008294"/>
    </source>
</evidence>
<dbReference type="InterPro" id="IPR002048">
    <property type="entry name" value="EF_hand_dom"/>
</dbReference>
<organism evidence="6 7">
    <name type="scientific">Pythium oligandrum</name>
    <name type="common">Mycoparasitic fungus</name>
    <dbReference type="NCBI Taxonomy" id="41045"/>
    <lineage>
        <taxon>Eukaryota</taxon>
        <taxon>Sar</taxon>
        <taxon>Stramenopiles</taxon>
        <taxon>Oomycota</taxon>
        <taxon>Peronosporomycetes</taxon>
        <taxon>Pythiales</taxon>
        <taxon>Pythiaceae</taxon>
        <taxon>Pythium</taxon>
    </lineage>
</organism>
<feature type="region of interest" description="Disordered" evidence="4">
    <location>
        <begin position="203"/>
        <end position="226"/>
    </location>
</feature>
<evidence type="ECO:0000259" key="5">
    <source>
        <dbReference type="PROSITE" id="PS50222"/>
    </source>
</evidence>
<feature type="region of interest" description="Disordered" evidence="4">
    <location>
        <begin position="623"/>
        <end position="675"/>
    </location>
</feature>
<feature type="region of interest" description="Disordered" evidence="4">
    <location>
        <begin position="97"/>
        <end position="168"/>
    </location>
</feature>
<dbReference type="AlphaFoldDB" id="A0A8K1C5H1"/>
<comment type="catalytic activity">
    <reaction evidence="3">
        <text>O-phospho-L-threonyl-[protein] + H2O = L-threonyl-[protein] + phosphate</text>
        <dbReference type="Rhea" id="RHEA:47004"/>
        <dbReference type="Rhea" id="RHEA-COMP:11060"/>
        <dbReference type="Rhea" id="RHEA-COMP:11605"/>
        <dbReference type="ChEBI" id="CHEBI:15377"/>
        <dbReference type="ChEBI" id="CHEBI:30013"/>
        <dbReference type="ChEBI" id="CHEBI:43474"/>
        <dbReference type="ChEBI" id="CHEBI:61977"/>
        <dbReference type="EC" id="3.1.3.16"/>
    </reaction>
</comment>
<comment type="similarity">
    <text evidence="1 3">Belongs to the PPP phosphatase family.</text>
</comment>
<dbReference type="PANTHER" id="PTHR45673">
    <property type="entry name" value="SERINE/THREONINE-PROTEIN PHOSPHATASE 2B CATALYTIC SUBUNIT 1-RELATED"/>
    <property type="match status" value="1"/>
</dbReference>
<dbReference type="Pfam" id="PF00149">
    <property type="entry name" value="Metallophos"/>
    <property type="match status" value="1"/>
</dbReference>
<accession>A0A8K1C5H1</accession>
<dbReference type="OrthoDB" id="165532at2759"/>
<dbReference type="Gene3D" id="1.10.238.10">
    <property type="entry name" value="EF-hand"/>
    <property type="match status" value="1"/>
</dbReference>
<gene>
    <name evidence="6" type="ORF">Poli38472_006810</name>
</gene>
<dbReference type="SUPFAM" id="SSF56300">
    <property type="entry name" value="Metallo-dependent phosphatases"/>
    <property type="match status" value="1"/>
</dbReference>
<dbReference type="GO" id="GO:0097720">
    <property type="term" value="P:calcineurin-mediated signaling"/>
    <property type="evidence" value="ECO:0007669"/>
    <property type="project" value="InterPro"/>
</dbReference>
<reference evidence="6" key="1">
    <citation type="submission" date="2019-03" db="EMBL/GenBank/DDBJ databases">
        <title>Long read genome sequence of the mycoparasitic Pythium oligandrum ATCC 38472 isolated from sugarbeet rhizosphere.</title>
        <authorList>
            <person name="Gaulin E."/>
        </authorList>
    </citation>
    <scope>NUCLEOTIDE SEQUENCE</scope>
    <source>
        <strain evidence="6">ATCC 38472_TT</strain>
    </source>
</reference>
<dbReference type="InterPro" id="IPR018247">
    <property type="entry name" value="EF_Hand_1_Ca_BS"/>
</dbReference>
<feature type="compositionally biased region" description="Basic and acidic residues" evidence="4">
    <location>
        <begin position="623"/>
        <end position="645"/>
    </location>
</feature>
<comment type="caution">
    <text evidence="6">The sequence shown here is derived from an EMBL/GenBank/DDBJ whole genome shotgun (WGS) entry which is preliminary data.</text>
</comment>
<feature type="compositionally biased region" description="Polar residues" evidence="4">
    <location>
        <begin position="121"/>
        <end position="139"/>
    </location>
</feature>
<keyword evidence="7" id="KW-1185">Reference proteome</keyword>
<dbReference type="EC" id="3.1.3.16" evidence="3"/>
<evidence type="ECO:0000256" key="2">
    <source>
        <dbReference type="ARBA" id="ARBA00022837"/>
    </source>
</evidence>
<feature type="compositionally biased region" description="Basic and acidic residues" evidence="4">
    <location>
        <begin position="707"/>
        <end position="719"/>
    </location>
</feature>
<protein>
    <recommendedName>
        <fullName evidence="3">Serine/threonine-protein phosphatase</fullName>
        <ecNumber evidence="3">3.1.3.16</ecNumber>
    </recommendedName>
</protein>
<name>A0A8K1C5H1_PYTOL</name>
<dbReference type="GO" id="GO:0005509">
    <property type="term" value="F:calcium ion binding"/>
    <property type="evidence" value="ECO:0007669"/>
    <property type="project" value="InterPro"/>
</dbReference>
<dbReference type="Proteomes" id="UP000794436">
    <property type="component" value="Unassembled WGS sequence"/>
</dbReference>
<keyword evidence="3" id="KW-0378">Hydrolase</keyword>
<feature type="compositionally biased region" description="Acidic residues" evidence="4">
    <location>
        <begin position="494"/>
        <end position="504"/>
    </location>
</feature>
<dbReference type="InterPro" id="IPR004843">
    <property type="entry name" value="Calcineurin-like_PHP"/>
</dbReference>
<proteinExistence type="inferred from homology"/>
<dbReference type="InterPro" id="IPR006186">
    <property type="entry name" value="Ser/Thr-sp_prot-phosphatase"/>
</dbReference>
<dbReference type="PRINTS" id="PR00114">
    <property type="entry name" value="STPHPHTASE"/>
</dbReference>
<evidence type="ECO:0000256" key="3">
    <source>
        <dbReference type="RuleBase" id="RU004273"/>
    </source>
</evidence>
<feature type="region of interest" description="Disordered" evidence="4">
    <location>
        <begin position="707"/>
        <end position="730"/>
    </location>
</feature>
<dbReference type="PROSITE" id="PS00125">
    <property type="entry name" value="SER_THR_PHOSPHATASE"/>
    <property type="match status" value="1"/>
</dbReference>
<dbReference type="EMBL" id="SPLM01000145">
    <property type="protein sequence ID" value="TMW56800.1"/>
    <property type="molecule type" value="Genomic_DNA"/>
</dbReference>
<keyword evidence="2" id="KW-0106">Calcium</keyword>
<feature type="region of interest" description="Disordered" evidence="4">
    <location>
        <begin position="481"/>
        <end position="504"/>
    </location>
</feature>
<dbReference type="SMART" id="SM00156">
    <property type="entry name" value="PP2Ac"/>
    <property type="match status" value="1"/>
</dbReference>
<dbReference type="InterPro" id="IPR043360">
    <property type="entry name" value="PP2B"/>
</dbReference>
<feature type="domain" description="EF-hand" evidence="5">
    <location>
        <begin position="817"/>
        <end position="852"/>
    </location>
</feature>
<feature type="region of interest" description="Disordered" evidence="4">
    <location>
        <begin position="1"/>
        <end position="73"/>
    </location>
</feature>
<dbReference type="InterPro" id="IPR029052">
    <property type="entry name" value="Metallo-depent_PP-like"/>
</dbReference>
<dbReference type="PROSITE" id="PS00018">
    <property type="entry name" value="EF_HAND_1"/>
    <property type="match status" value="1"/>
</dbReference>
<evidence type="ECO:0000313" key="6">
    <source>
        <dbReference type="EMBL" id="TMW56800.1"/>
    </source>
</evidence>
<sequence>MANKLNAFLASVPANGLPSPTSHKSMTFGEADISPKSLPSLTIPQDDDECTDKRVQPTTPQPPGHRNKAPTTPWMSSSNANANQLRINTQRFGIGRDFHLAGPNDDASNQEEADTRMPDPTKQNLPHPSTPVKVTSSMKAAQRSAYERRKSQDELEAGPLKRLSNSTHHRRISTDTAMFSKMLKRQPHEDIDTTVLEHFAHLPVPTVSRPEQKNNQLDDDNNSTGSDSIAVDPVEILSVFKRGETISVAFALEILKQATNLLSLEPNVLSARAPFTVVGDLHGQFSDLVEIFTVHGMPSPQNPFLFLGDYVDRGISSCEIILILLAFKIASPSHVHLLRGNHECRSLSTFYGFRAECVKKYGLVVYNRMVKCFESLPLAAKVETSYGTFLAVHGGLSPTIEYIDEINHRVNRFMEPEPTGALCDLLWADPAKEAQGQSEPWAPNSVRGCSFTFNEQVCREFLERNNLVAIIRAHELEEDGFREHFQPSGKNETDSENSDVQEEEEDVNAAVARMPPVITVFSAPEYCNTNQNMGATLVIPWTKNPGDRLLEYRQHKRSAQREVEFKGPSEEDSVKRFLRDQLPFLPVDFYDLVHVCRQLRATLDVAASVMTPMPSALNLLKDQASEHSNVDQERPEERQSEHDSSSTEDEQQPEVKSSHLTHEGGPSYQPRRRASTGSGIRLCPGFVRFCEKYLGLHFSSVIAARPDNARQTEKRRSIDDIQVGTTSSPPLVGLSAPQTVIQASDVEVVPLSSAISAAPRVDAAVAAATKNRLDIFTTTQWSALRLYFALLDVNGNGVLMDESFIVLLTEQDSDAYATQEELGLLLEVLDSNGDGLITEHDFLQFAYRAFLRWKKESTPSLTK</sequence>
<dbReference type="GO" id="GO:0033192">
    <property type="term" value="F:calmodulin-dependent protein phosphatase activity"/>
    <property type="evidence" value="ECO:0007669"/>
    <property type="project" value="InterPro"/>
</dbReference>
<evidence type="ECO:0000256" key="4">
    <source>
        <dbReference type="SAM" id="MobiDB-lite"/>
    </source>
</evidence>
<dbReference type="SUPFAM" id="SSF47473">
    <property type="entry name" value="EF-hand"/>
    <property type="match status" value="1"/>
</dbReference>
<evidence type="ECO:0000313" key="7">
    <source>
        <dbReference type="Proteomes" id="UP000794436"/>
    </source>
</evidence>
<dbReference type="Gene3D" id="3.60.21.10">
    <property type="match status" value="1"/>
</dbReference>
<dbReference type="PROSITE" id="PS50222">
    <property type="entry name" value="EF_HAND_2"/>
    <property type="match status" value="1"/>
</dbReference>
<dbReference type="InterPro" id="IPR011992">
    <property type="entry name" value="EF-hand-dom_pair"/>
</dbReference>